<organism evidence="5">
    <name type="scientific">Serratia marcescens</name>
    <dbReference type="NCBI Taxonomy" id="615"/>
    <lineage>
        <taxon>Bacteria</taxon>
        <taxon>Pseudomonadati</taxon>
        <taxon>Pseudomonadota</taxon>
        <taxon>Gammaproteobacteria</taxon>
        <taxon>Enterobacterales</taxon>
        <taxon>Yersiniaceae</taxon>
        <taxon>Serratia</taxon>
    </lineage>
</organism>
<dbReference type="EMBL" id="LT575490">
    <property type="protein sequence ID" value="SAY44555.1"/>
    <property type="molecule type" value="Genomic_DNA"/>
</dbReference>
<feature type="region of interest" description="Disordered" evidence="2">
    <location>
        <begin position="809"/>
        <end position="832"/>
    </location>
</feature>
<dbReference type="PANTHER" id="PTHR37813:SF1">
    <property type="entry name" value="FELS-2 PROPHAGE PROTEIN"/>
    <property type="match status" value="1"/>
</dbReference>
<dbReference type="AlphaFoldDB" id="A0A1C3HHQ6"/>
<keyword evidence="3" id="KW-0812">Transmembrane</keyword>
<dbReference type="PANTHER" id="PTHR37813">
    <property type="entry name" value="FELS-2 PROPHAGE PROTEIN"/>
    <property type="match status" value="1"/>
</dbReference>
<evidence type="ECO:0000256" key="2">
    <source>
        <dbReference type="SAM" id="MobiDB-lite"/>
    </source>
</evidence>
<sequence length="900" mass="96518">MPSSFSIGVVVSAALHGTFRTVMGNAQRTLDKLGSATTQMQQRQEALTRAASRYGSLGGEAARRLNSELTRVGQTMERLQQRQASLSRTTIAATALRDNRMKLYAQGLEAYGMGRAVYAAVKPSVQKAATFQDNMTDMAITANYDTKTRDALGKNIRAWSLKYNQTQDDLQAATSSLIGNNIDDIDDIRAYLPSIARGATATRTTAEQWAEAAFTTKQSLGIAAKDFAAVQNIMAYGGKAGSFEIPDQVKWLPSLAPQMAGISQGKEAVAEMAAALQVAKIGAGTSDEAANNFKNFLTKLFAPDTQKRFADQGINLSESLMRQKAEGISPIEGMMNVIQWSLEQKGPEAVKQFKAAMALKDDAARDQALQALQKNFGLGELFADMQVMAFVRPMLANMDKYRSIRAEALKSANNDVLGGDYAKRLESPIEKMKQLMVATSDLGITIGEQLMPQVVGFTDFILPYITRMNEWAQAHPQVIQGIAGVVAGLLVFKGGLFALRMTLNLIATPFVSMIKSLKAARGAWELLRAGFGRGGGIARAAGTISRLSGVVMRLGRTLAGGVLRGIVRGGALMGRMGMAGLRLGRILGGVLRQGLMIAGRAVLFIGRALMMNPIGLLITGIAVGAFLIYRYWGPISTWFKARWEDIKRAFSGGISGVAALIINWSPVGLFYKAFAAVMRYFDIELPANFTDFGANLIDGLVSGITSKLAAAKESIVNFGSSIKGWFMETLDMHSPSRVFMGFGDNIVQGAVIGIDRTTPQAGSAATRLASALMPFGDSTPLAGWFADLPARITRLAGQASQGLSTLLAPSVSRRPPVPEVPTWPEAGDSTAVRGGLARRGRGAAGASGPGITVHFAPVIHIDGKRQNAGPEIQNALGMGVRELEQMLARVLQQQQRRSFE</sequence>
<dbReference type="NCBIfam" id="TIGR01760">
    <property type="entry name" value="tape_meas_TP901"/>
    <property type="match status" value="1"/>
</dbReference>
<dbReference type="InterPro" id="IPR010090">
    <property type="entry name" value="Phage_tape_meas"/>
</dbReference>
<evidence type="ECO:0000256" key="3">
    <source>
        <dbReference type="SAM" id="Phobius"/>
    </source>
</evidence>
<proteinExistence type="predicted"/>
<feature type="transmembrane region" description="Helical" evidence="3">
    <location>
        <begin position="649"/>
        <end position="671"/>
    </location>
</feature>
<protein>
    <submittedName>
        <fullName evidence="5">Phage-related minor tail protein</fullName>
    </submittedName>
</protein>
<feature type="domain" description="Phage tail tape measure protein" evidence="4">
    <location>
        <begin position="157"/>
        <end position="372"/>
    </location>
</feature>
<evidence type="ECO:0000259" key="4">
    <source>
        <dbReference type="Pfam" id="PF10145"/>
    </source>
</evidence>
<evidence type="ECO:0000256" key="1">
    <source>
        <dbReference type="ARBA" id="ARBA00022612"/>
    </source>
</evidence>
<keyword evidence="3" id="KW-1133">Transmembrane helix</keyword>
<keyword evidence="3" id="KW-0472">Membrane</keyword>
<evidence type="ECO:0000313" key="5">
    <source>
        <dbReference type="EMBL" id="SAY44555.1"/>
    </source>
</evidence>
<accession>A0A1C3HHQ6</accession>
<gene>
    <name evidence="5" type="ORF">PWN146_03265</name>
</gene>
<reference evidence="5" key="1">
    <citation type="submission" date="2016-05" db="EMBL/GenBank/DDBJ databases">
        <authorList>
            <person name="Cock P.J.A."/>
            <person name="Cock P.J.A."/>
        </authorList>
    </citation>
    <scope>NUCLEOTIDE SEQUENCE</scope>
    <source>
        <strain evidence="5">PWN146_assembly</strain>
    </source>
</reference>
<keyword evidence="1" id="KW-1188">Viral release from host cell</keyword>
<name>A0A1C3HHQ6_SERMA</name>
<feature type="transmembrane region" description="Helical" evidence="3">
    <location>
        <begin position="601"/>
        <end position="629"/>
    </location>
</feature>
<dbReference type="Pfam" id="PF10145">
    <property type="entry name" value="PhageMin_Tail"/>
    <property type="match status" value="1"/>
</dbReference>